<name>A0A8S5RB33_9VIRU</name>
<organism evidence="1">
    <name type="scientific">virus sp. ctLl75</name>
    <dbReference type="NCBI Taxonomy" id="2828249"/>
    <lineage>
        <taxon>Viruses</taxon>
    </lineage>
</organism>
<evidence type="ECO:0000313" key="1">
    <source>
        <dbReference type="EMBL" id="DAE28363.1"/>
    </source>
</evidence>
<sequence>MIRYCLKSLSSVHDFIHKKIKKNLSLIQAFLVLTNLRSS</sequence>
<protein>
    <submittedName>
        <fullName evidence="1">Uncharacterized protein</fullName>
    </submittedName>
</protein>
<accession>A0A8S5RB33</accession>
<proteinExistence type="predicted"/>
<reference evidence="1" key="1">
    <citation type="journal article" date="2021" name="Proc. Natl. Acad. Sci. U.S.A.">
        <title>A Catalog of Tens of Thousands of Viruses from Human Metagenomes Reveals Hidden Associations with Chronic Diseases.</title>
        <authorList>
            <person name="Tisza M.J."/>
            <person name="Buck C.B."/>
        </authorList>
    </citation>
    <scope>NUCLEOTIDE SEQUENCE</scope>
    <source>
        <strain evidence="1">CtLl75</strain>
    </source>
</reference>
<dbReference type="EMBL" id="BK059085">
    <property type="protein sequence ID" value="DAE28363.1"/>
    <property type="molecule type" value="Genomic_DNA"/>
</dbReference>